<dbReference type="EMBL" id="JACQMI010000019">
    <property type="protein sequence ID" value="MBI4132961.1"/>
    <property type="molecule type" value="Genomic_DNA"/>
</dbReference>
<dbReference type="PANTHER" id="PTHR43736">
    <property type="entry name" value="ADP-RIBOSE PYROPHOSPHATASE"/>
    <property type="match status" value="1"/>
</dbReference>
<accession>A0A932YWX4</accession>
<dbReference type="Gene3D" id="3.90.79.10">
    <property type="entry name" value="Nucleoside Triphosphate Pyrophosphohydrolase"/>
    <property type="match status" value="1"/>
</dbReference>
<evidence type="ECO:0000313" key="3">
    <source>
        <dbReference type="EMBL" id="MBI4132961.1"/>
    </source>
</evidence>
<dbReference type="AlphaFoldDB" id="A0A932YWX4"/>
<evidence type="ECO:0000313" key="4">
    <source>
        <dbReference type="Proteomes" id="UP000756703"/>
    </source>
</evidence>
<keyword evidence="1" id="KW-0378">Hydrolase</keyword>
<dbReference type="Pfam" id="PF00293">
    <property type="entry name" value="NUDIX"/>
    <property type="match status" value="1"/>
</dbReference>
<dbReference type="Proteomes" id="UP000756703">
    <property type="component" value="Unassembled WGS sequence"/>
</dbReference>
<evidence type="ECO:0000256" key="1">
    <source>
        <dbReference type="ARBA" id="ARBA00022801"/>
    </source>
</evidence>
<sequence length="315" mass="35431">MGVKAKEQSKFRCVIHGSFRKHFDAIKEAHRVFTAAGIEVLAPKMTDITAYEGGFALLEGEEGKDPRMVELLYLHNLKRLGKGEGGFSYFVNPEGYIGKSASYELGIAQVTNVPCFFLEAPEDHPAYLHKNSVWTPENLATHVMERGELPEPKIKRDERLIHKLWEELMVPGSVVAAGGIITYDNPKARGGEGELLFVRTHKWGDRFSMVGGKVRQHERLSDALKREVKEETGLDGGVDAHICTFDQIKNSGYYLGGVQHIFVDYVFKVGSKRVRLNDEAQDYVWMPAKQALRDLDLEPNARHTVELYQSNVASN</sequence>
<dbReference type="PANTHER" id="PTHR43736:SF1">
    <property type="entry name" value="DIHYDRONEOPTERIN TRIPHOSPHATE DIPHOSPHATASE"/>
    <property type="match status" value="1"/>
</dbReference>
<dbReference type="InterPro" id="IPR000086">
    <property type="entry name" value="NUDIX_hydrolase_dom"/>
</dbReference>
<proteinExistence type="predicted"/>
<dbReference type="SUPFAM" id="SSF55811">
    <property type="entry name" value="Nudix"/>
    <property type="match status" value="1"/>
</dbReference>
<organism evidence="3 4">
    <name type="scientific">Candidatus Sungiibacteriota bacterium</name>
    <dbReference type="NCBI Taxonomy" id="2750080"/>
    <lineage>
        <taxon>Bacteria</taxon>
        <taxon>Candidatus Sungiibacteriota</taxon>
    </lineage>
</organism>
<feature type="domain" description="Nudix hydrolase" evidence="2">
    <location>
        <begin position="173"/>
        <end position="309"/>
    </location>
</feature>
<gene>
    <name evidence="3" type="ORF">HY473_02660</name>
</gene>
<evidence type="ECO:0000259" key="2">
    <source>
        <dbReference type="PROSITE" id="PS51462"/>
    </source>
</evidence>
<dbReference type="PROSITE" id="PS00893">
    <property type="entry name" value="NUDIX_BOX"/>
    <property type="match status" value="1"/>
</dbReference>
<comment type="caution">
    <text evidence="3">The sequence shown here is derived from an EMBL/GenBank/DDBJ whole genome shotgun (WGS) entry which is preliminary data.</text>
</comment>
<dbReference type="GO" id="GO:0016787">
    <property type="term" value="F:hydrolase activity"/>
    <property type="evidence" value="ECO:0007669"/>
    <property type="project" value="UniProtKB-KW"/>
</dbReference>
<dbReference type="InterPro" id="IPR015797">
    <property type="entry name" value="NUDIX_hydrolase-like_dom_sf"/>
</dbReference>
<reference evidence="3" key="1">
    <citation type="submission" date="2020-07" db="EMBL/GenBank/DDBJ databases">
        <title>Huge and variable diversity of episymbiotic CPR bacteria and DPANN archaea in groundwater ecosystems.</title>
        <authorList>
            <person name="He C.Y."/>
            <person name="Keren R."/>
            <person name="Whittaker M."/>
            <person name="Farag I.F."/>
            <person name="Doudna J."/>
            <person name="Cate J.H.D."/>
            <person name="Banfield J.F."/>
        </authorList>
    </citation>
    <scope>NUCLEOTIDE SEQUENCE</scope>
    <source>
        <strain evidence="3">NC_groundwater_1225_Ag_S-0.1um_56_177</strain>
    </source>
</reference>
<dbReference type="PROSITE" id="PS51462">
    <property type="entry name" value="NUDIX"/>
    <property type="match status" value="1"/>
</dbReference>
<name>A0A932YWX4_9BACT</name>
<dbReference type="InterPro" id="IPR020084">
    <property type="entry name" value="NUDIX_hydrolase_CS"/>
</dbReference>
<protein>
    <submittedName>
        <fullName evidence="3">NUDIX domain-containing protein</fullName>
    </submittedName>
</protein>